<sequence length="385" mass="45902">MKKKKSTILIISYFDQIKGPTVFYGEQKFKPLNSSLLDMLMIIGDEETPFPVAFEKFQTLNYKFHIHSKFARGGNEIFMITYVVNESSAENFKSLKFKSQILKEFAYEMQNMKEIPKILFEKRQTRKKLRDLGPNKFRRILIEKCNKYNTLLTLPLAGKPQKEEILTLKINIKPEILIYILHVCFFRKYIVILFEKSMSFLIPSLTNFIDYIFQNSFTGDILFKTRSQYKKNRELYSKYIVMDDKKVIDEVRKLINTNQLKYERDIVRAFYINNDDNSSILDLKERLEGIYMLSKQIFNFFERNNNEGAVFPRTVIKHLEESLLIKKIKKEYLYFLSNIVRTYFGSDIVWYWIKLGEKIETLWKDPQSESSLAVKNKSERRNNLS</sequence>
<protein>
    <submittedName>
        <fullName evidence="1">Uncharacterized protein</fullName>
    </submittedName>
</protein>
<comment type="caution">
    <text evidence="1">The sequence shown here is derived from an EMBL/GenBank/DDBJ whole genome shotgun (WGS) entry which is preliminary data.</text>
</comment>
<reference evidence="1" key="1">
    <citation type="journal article" date="2015" name="Nature">
        <title>Complex archaea that bridge the gap between prokaryotes and eukaryotes.</title>
        <authorList>
            <person name="Spang A."/>
            <person name="Saw J.H."/>
            <person name="Jorgensen S.L."/>
            <person name="Zaremba-Niedzwiedzka K."/>
            <person name="Martijn J."/>
            <person name="Lind A.E."/>
            <person name="van Eijk R."/>
            <person name="Schleper C."/>
            <person name="Guy L."/>
            <person name="Ettema T.J."/>
        </authorList>
    </citation>
    <scope>NUCLEOTIDE SEQUENCE</scope>
</reference>
<proteinExistence type="predicted"/>
<name>A0A0F9QR93_9ZZZZ</name>
<dbReference type="EMBL" id="LAZR01004533">
    <property type="protein sequence ID" value="KKN07753.1"/>
    <property type="molecule type" value="Genomic_DNA"/>
</dbReference>
<evidence type="ECO:0000313" key="1">
    <source>
        <dbReference type="EMBL" id="KKN07753.1"/>
    </source>
</evidence>
<gene>
    <name evidence="1" type="ORF">LCGC14_1063780</name>
</gene>
<accession>A0A0F9QR93</accession>
<dbReference type="AlphaFoldDB" id="A0A0F9QR93"/>
<organism evidence="1">
    <name type="scientific">marine sediment metagenome</name>
    <dbReference type="NCBI Taxonomy" id="412755"/>
    <lineage>
        <taxon>unclassified sequences</taxon>
        <taxon>metagenomes</taxon>
        <taxon>ecological metagenomes</taxon>
    </lineage>
</organism>